<gene>
    <name evidence="3" type="ORF">SAMN05216279_11571</name>
</gene>
<dbReference type="PANTHER" id="PTHR32022">
    <property type="entry name" value="D-GLUTAMATE CYCLASE, MITOCHONDRIAL"/>
    <property type="match status" value="1"/>
</dbReference>
<dbReference type="Proteomes" id="UP000183046">
    <property type="component" value="Unassembled WGS sequence"/>
</dbReference>
<evidence type="ECO:0000256" key="2">
    <source>
        <dbReference type="ARBA" id="ARBA00023239"/>
    </source>
</evidence>
<dbReference type="FunFam" id="3.30.2040.10:FF:000001">
    <property type="entry name" value="D-glutamate cyclase, mitochondrial"/>
    <property type="match status" value="1"/>
</dbReference>
<dbReference type="RefSeq" id="WP_074584879.1">
    <property type="nucleotide sequence ID" value="NZ_FMWB01000015.1"/>
</dbReference>
<sequence length="251" mass="26886">MTPAELRSKIALGEWTTPTAGVLDDYQQANLVIVPQDQAYALLMFCLRNPKACPILAVGDAGDPRVPLPGAAIDIRTMLPRYRVWQHGHLVAEPTDIEAYWREDSVLILLGCSHTFDAPLRRAGIAVSSAAPPVYTTTVPNAPAGVLGGTLVVSMRPVHRTLVSQAVLVTARYPSGHGAPVHIGDPEALGIADLKAPDYGVVPPIGPDDVPVFWACGVTPQQVLPQLRSAYCISHYPGHMLVLDQRPEAFG</sequence>
<dbReference type="GO" id="GO:0016829">
    <property type="term" value="F:lyase activity"/>
    <property type="evidence" value="ECO:0007669"/>
    <property type="project" value="UniProtKB-KW"/>
</dbReference>
<proteinExistence type="inferred from homology"/>
<organism evidence="3 4">
    <name type="scientific">Pseudomonas oryzihabitans</name>
    <dbReference type="NCBI Taxonomy" id="47885"/>
    <lineage>
        <taxon>Bacteria</taxon>
        <taxon>Pseudomonadati</taxon>
        <taxon>Pseudomonadota</taxon>
        <taxon>Gammaproteobacteria</taxon>
        <taxon>Pseudomonadales</taxon>
        <taxon>Pseudomonadaceae</taxon>
        <taxon>Pseudomonas</taxon>
    </lineage>
</organism>
<protein>
    <submittedName>
        <fullName evidence="3">Uncharacterized protein YcsI, UPF0317 family</fullName>
    </submittedName>
</protein>
<reference evidence="4" key="1">
    <citation type="submission" date="2016-10" db="EMBL/GenBank/DDBJ databases">
        <authorList>
            <person name="de Groot N.N."/>
        </authorList>
    </citation>
    <scope>NUCLEOTIDE SEQUENCE [LARGE SCALE GENOMIC DNA]</scope>
    <source>
        <strain evidence="4">DSM 15758</strain>
    </source>
</reference>
<dbReference type="Gene3D" id="3.30.2040.10">
    <property type="entry name" value="PSTPO5379-like domain"/>
    <property type="match status" value="1"/>
</dbReference>
<dbReference type="Pfam" id="PF07286">
    <property type="entry name" value="D-Glu_cyclase"/>
    <property type="match status" value="1"/>
</dbReference>
<comment type="similarity">
    <text evidence="1">Belongs to the D-glutamate cyclase family.</text>
</comment>
<evidence type="ECO:0000313" key="3">
    <source>
        <dbReference type="EMBL" id="SCZ47674.1"/>
    </source>
</evidence>
<dbReference type="AlphaFoldDB" id="A0A1G5PDS7"/>
<dbReference type="Gene3D" id="3.40.1640.10">
    <property type="entry name" value="PSTPO5379-like"/>
    <property type="match status" value="1"/>
</dbReference>
<keyword evidence="2" id="KW-0456">Lyase</keyword>
<dbReference type="InterPro" id="IPR009906">
    <property type="entry name" value="D-Glu_cyclase"/>
</dbReference>
<comment type="caution">
    <text evidence="3">The sequence shown here is derived from an EMBL/GenBank/DDBJ whole genome shotgun (WGS) entry which is preliminary data.</text>
</comment>
<name>A0A1G5PDS7_9PSED</name>
<dbReference type="PANTHER" id="PTHR32022:SF10">
    <property type="entry name" value="D-GLUTAMATE CYCLASE, MITOCHONDRIAL"/>
    <property type="match status" value="1"/>
</dbReference>
<dbReference type="EMBL" id="FMWB01000015">
    <property type="protein sequence ID" value="SCZ47674.1"/>
    <property type="molecule type" value="Genomic_DNA"/>
</dbReference>
<accession>A0A1G5PDS7</accession>
<dbReference type="InterPro" id="IPR038021">
    <property type="entry name" value="Putative_hydro-lyase"/>
</dbReference>
<evidence type="ECO:0000256" key="1">
    <source>
        <dbReference type="ARBA" id="ARBA00007896"/>
    </source>
</evidence>
<dbReference type="OrthoDB" id="149585at2"/>
<evidence type="ECO:0000313" key="4">
    <source>
        <dbReference type="Proteomes" id="UP000183046"/>
    </source>
</evidence>
<dbReference type="SUPFAM" id="SSF160920">
    <property type="entry name" value="PSTPO5379-like"/>
    <property type="match status" value="1"/>
</dbReference>